<feature type="region of interest" description="Disordered" evidence="1">
    <location>
        <begin position="249"/>
        <end position="285"/>
    </location>
</feature>
<organism evidence="3">
    <name type="scientific">Oryza punctata</name>
    <name type="common">Red rice</name>
    <dbReference type="NCBI Taxonomy" id="4537"/>
    <lineage>
        <taxon>Eukaryota</taxon>
        <taxon>Viridiplantae</taxon>
        <taxon>Streptophyta</taxon>
        <taxon>Embryophyta</taxon>
        <taxon>Tracheophyta</taxon>
        <taxon>Spermatophyta</taxon>
        <taxon>Magnoliopsida</taxon>
        <taxon>Liliopsida</taxon>
        <taxon>Poales</taxon>
        <taxon>Poaceae</taxon>
        <taxon>BOP clade</taxon>
        <taxon>Oryzoideae</taxon>
        <taxon>Oryzeae</taxon>
        <taxon>Oryzinae</taxon>
        <taxon>Oryza</taxon>
    </lineage>
</organism>
<protein>
    <recommendedName>
        <fullName evidence="2">Transposase-associated domain-containing protein</fullName>
    </recommendedName>
</protein>
<name>A0A0E0MCA9_ORYPU</name>
<dbReference type="EnsemblPlants" id="OPUNC11G02350.1">
    <property type="protein sequence ID" value="OPUNC11G02350.1"/>
    <property type="gene ID" value="OPUNC11G02350"/>
</dbReference>
<evidence type="ECO:0000313" key="3">
    <source>
        <dbReference type="EnsemblPlants" id="OPUNC11G02350.1"/>
    </source>
</evidence>
<keyword evidence="4" id="KW-1185">Reference proteome</keyword>
<accession>A0A0E0MCA9</accession>
<feature type="compositionally biased region" description="Polar residues" evidence="1">
    <location>
        <begin position="498"/>
        <end position="510"/>
    </location>
</feature>
<sequence>MVRKPHADSPPVMPTEVTARLSRRVARKRRTKDADSIHGGVEFRPARKRMVAKSDSIKGSRRVERGRRGFWVALKGKKRGSIVVEGRDFVQDLEEGGADEYLFVEEEESSVDSHQASGGRRGGCGRCGGGVFGSNGDYFVTEEQHPGSNLSDAENFGGDSLSSIPMSRQDVYFVLELEQQVGGYDSKADQHPDDGLFFDSEELAGGRGHGGGVVLGADDIYFVPESEQQAGGSFVPDSKLHPYGCFVPDSEESEQASGGVLDSELHPNDGFVPDSDEQTSGGVLDSKRLADGDFYATEEQAVGCVPDLEEQHMDGIEELVDREVALLEDDADAPTDDYDVDEFAETREDKEPLEIGRLHAPVPSSTSSIGIDSSIDCIVVQRNKFWQGSMSLDRSWMCMNRATVEWQRGLQEFLNFAFDDGNEEDNTRCPCKRCLNMTYKTRSEVQSDLLRNGIDKSYTRWIYHGEDLEEDDGTEGVGADGVPNDGVALRNMISSLIRGTNPKTSSSDGNNIGEFDDEGSVSVHDAEVGNNEEPNDCAKVFFNLLKEAEKELYPGCKEVTKLSFIVRLFQIKCMFGISNKALEAII</sequence>
<dbReference type="AlphaFoldDB" id="A0A0E0MCA9"/>
<proteinExistence type="predicted"/>
<evidence type="ECO:0000256" key="1">
    <source>
        <dbReference type="SAM" id="MobiDB-lite"/>
    </source>
</evidence>
<dbReference type="InterPro" id="IPR029480">
    <property type="entry name" value="Transpos_assoc"/>
</dbReference>
<feature type="region of interest" description="Disordered" evidence="1">
    <location>
        <begin position="1"/>
        <end position="41"/>
    </location>
</feature>
<feature type="region of interest" description="Disordered" evidence="1">
    <location>
        <begin position="498"/>
        <end position="518"/>
    </location>
</feature>
<dbReference type="Pfam" id="PF13963">
    <property type="entry name" value="Transpos_assoc"/>
    <property type="match status" value="1"/>
</dbReference>
<evidence type="ECO:0000259" key="2">
    <source>
        <dbReference type="Pfam" id="PF13963"/>
    </source>
</evidence>
<dbReference type="Gramene" id="OPUNC11G02350.1">
    <property type="protein sequence ID" value="OPUNC11G02350.1"/>
    <property type="gene ID" value="OPUNC11G02350"/>
</dbReference>
<dbReference type="HOGENOM" id="CLU_465713_0_0_1"/>
<feature type="domain" description="Transposase-associated" evidence="2">
    <location>
        <begin position="394"/>
        <end position="466"/>
    </location>
</feature>
<evidence type="ECO:0000313" key="4">
    <source>
        <dbReference type="Proteomes" id="UP000026962"/>
    </source>
</evidence>
<feature type="compositionally biased region" description="Basic residues" evidence="1">
    <location>
        <begin position="21"/>
        <end position="31"/>
    </location>
</feature>
<reference evidence="3" key="2">
    <citation type="submission" date="2018-05" db="EMBL/GenBank/DDBJ databases">
        <title>OpunRS2 (Oryza punctata Reference Sequence Version 2).</title>
        <authorList>
            <person name="Zhang J."/>
            <person name="Kudrna D."/>
            <person name="Lee S."/>
            <person name="Talag J."/>
            <person name="Welchert J."/>
            <person name="Wing R.A."/>
        </authorList>
    </citation>
    <scope>NUCLEOTIDE SEQUENCE [LARGE SCALE GENOMIC DNA]</scope>
</reference>
<reference evidence="3" key="1">
    <citation type="submission" date="2015-04" db="UniProtKB">
        <authorList>
            <consortium name="EnsemblPlants"/>
        </authorList>
    </citation>
    <scope>IDENTIFICATION</scope>
</reference>
<dbReference type="Proteomes" id="UP000026962">
    <property type="component" value="Chromosome 11"/>
</dbReference>
<dbReference type="eggNOG" id="ENOG502R6SG">
    <property type="taxonomic scope" value="Eukaryota"/>
</dbReference>